<evidence type="ECO:0000259" key="1">
    <source>
        <dbReference type="Pfam" id="PF03413"/>
    </source>
</evidence>
<dbReference type="Pfam" id="PF03413">
    <property type="entry name" value="PepSY"/>
    <property type="match status" value="1"/>
</dbReference>
<dbReference type="EMBL" id="FMWD01000001">
    <property type="protein sequence ID" value="SCZ49938.1"/>
    <property type="molecule type" value="Genomic_DNA"/>
</dbReference>
<name>A0A1G5PKG3_9GAMM</name>
<dbReference type="InterPro" id="IPR025711">
    <property type="entry name" value="PepSY"/>
</dbReference>
<keyword evidence="3" id="KW-1185">Reference proteome</keyword>
<proteinExistence type="predicted"/>
<organism evidence="2 3">
    <name type="scientific">Thiohalomonas denitrificans</name>
    <dbReference type="NCBI Taxonomy" id="415747"/>
    <lineage>
        <taxon>Bacteria</taxon>
        <taxon>Pseudomonadati</taxon>
        <taxon>Pseudomonadota</taxon>
        <taxon>Gammaproteobacteria</taxon>
        <taxon>Thiohalomonadales</taxon>
        <taxon>Thiohalomonadaceae</taxon>
        <taxon>Thiohalomonas</taxon>
    </lineage>
</organism>
<evidence type="ECO:0000313" key="3">
    <source>
        <dbReference type="Proteomes" id="UP000199648"/>
    </source>
</evidence>
<gene>
    <name evidence="2" type="ORF">SAMN03097708_00299</name>
</gene>
<dbReference type="AlphaFoldDB" id="A0A1G5PKG3"/>
<reference evidence="2 3" key="1">
    <citation type="submission" date="2016-10" db="EMBL/GenBank/DDBJ databases">
        <authorList>
            <person name="de Groot N.N."/>
        </authorList>
    </citation>
    <scope>NUCLEOTIDE SEQUENCE [LARGE SCALE GENOMIC DNA]</scope>
    <source>
        <strain evidence="2 3">HLD2</strain>
    </source>
</reference>
<accession>A0A1G5PKG3</accession>
<dbReference type="OrthoDB" id="6975080at2"/>
<dbReference type="Proteomes" id="UP000199648">
    <property type="component" value="Unassembled WGS sequence"/>
</dbReference>
<evidence type="ECO:0000313" key="2">
    <source>
        <dbReference type="EMBL" id="SCZ49938.1"/>
    </source>
</evidence>
<dbReference type="STRING" id="415747.SAMN03097708_00299"/>
<sequence>MTTIIRRPLWLLGILAILVLAVLLSPPLVADDDHETARRLRESGQLLSLEQILESARAVQSGQVLEVELEEPRKDRDYPECRKGYCYELKLLTPEGRVEELLFDAGTGEFLGFEDED</sequence>
<feature type="domain" description="PepSY" evidence="1">
    <location>
        <begin position="47"/>
        <end position="112"/>
    </location>
</feature>
<dbReference type="RefSeq" id="WP_092991862.1">
    <property type="nucleotide sequence ID" value="NZ_FMWD01000001.1"/>
</dbReference>
<protein>
    <submittedName>
        <fullName evidence="2">Peptidase propeptide and YPEB domain-containing protein</fullName>
    </submittedName>
</protein>
<dbReference type="Gene3D" id="3.10.450.40">
    <property type="match status" value="1"/>
</dbReference>